<dbReference type="Gene3D" id="4.10.240.10">
    <property type="entry name" value="Zn(2)-C6 fungal-type DNA-binding domain"/>
    <property type="match status" value="1"/>
</dbReference>
<dbReference type="PANTHER" id="PTHR36206:SF12">
    <property type="entry name" value="ASPERCRYPTIN BIOSYNTHESIS CLUSTER-SPECIFIC TRANSCRIPTION REGULATOR ATNN-RELATED"/>
    <property type="match status" value="1"/>
</dbReference>
<evidence type="ECO:0000313" key="9">
    <source>
        <dbReference type="Proteomes" id="UP000250140"/>
    </source>
</evidence>
<feature type="non-terminal residue" evidence="8">
    <location>
        <position position="1"/>
    </location>
</feature>
<dbReference type="InterPro" id="IPR001138">
    <property type="entry name" value="Zn2Cys6_DnaBD"/>
</dbReference>
<evidence type="ECO:0000259" key="7">
    <source>
        <dbReference type="PROSITE" id="PS50048"/>
    </source>
</evidence>
<evidence type="ECO:0000256" key="6">
    <source>
        <dbReference type="ARBA" id="ARBA00023242"/>
    </source>
</evidence>
<keyword evidence="2" id="KW-0862">Zinc</keyword>
<keyword evidence="4" id="KW-0238">DNA-binding</keyword>
<protein>
    <recommendedName>
        <fullName evidence="7">Zn(2)-C6 fungal-type domain-containing protein</fullName>
    </recommendedName>
</protein>
<dbReference type="InterPro" id="IPR052360">
    <property type="entry name" value="Transcr_Regulatory_Proteins"/>
</dbReference>
<evidence type="ECO:0000313" key="8">
    <source>
        <dbReference type="EMBL" id="OCL12578.1"/>
    </source>
</evidence>
<dbReference type="GO" id="GO:0000981">
    <property type="term" value="F:DNA-binding transcription factor activity, RNA polymerase II-specific"/>
    <property type="evidence" value="ECO:0007669"/>
    <property type="project" value="InterPro"/>
</dbReference>
<dbReference type="PANTHER" id="PTHR36206">
    <property type="entry name" value="ASPERCRYPTIN BIOSYNTHESIS CLUSTER-SPECIFIC TRANSCRIPTION REGULATOR ATNN-RELATED"/>
    <property type="match status" value="1"/>
</dbReference>
<feature type="non-terminal residue" evidence="8">
    <location>
        <position position="447"/>
    </location>
</feature>
<organism evidence="8 9">
    <name type="scientific">Glonium stellatum</name>
    <dbReference type="NCBI Taxonomy" id="574774"/>
    <lineage>
        <taxon>Eukaryota</taxon>
        <taxon>Fungi</taxon>
        <taxon>Dikarya</taxon>
        <taxon>Ascomycota</taxon>
        <taxon>Pezizomycotina</taxon>
        <taxon>Dothideomycetes</taxon>
        <taxon>Pleosporomycetidae</taxon>
        <taxon>Gloniales</taxon>
        <taxon>Gloniaceae</taxon>
        <taxon>Glonium</taxon>
    </lineage>
</organism>
<dbReference type="SMART" id="SM00066">
    <property type="entry name" value="GAL4"/>
    <property type="match status" value="1"/>
</dbReference>
<dbReference type="GO" id="GO:0008270">
    <property type="term" value="F:zinc ion binding"/>
    <property type="evidence" value="ECO:0007669"/>
    <property type="project" value="InterPro"/>
</dbReference>
<keyword evidence="5" id="KW-0804">Transcription</keyword>
<dbReference type="Pfam" id="PF11951">
    <property type="entry name" value="Fungal_trans_2"/>
    <property type="match status" value="1"/>
</dbReference>
<evidence type="ECO:0000256" key="5">
    <source>
        <dbReference type="ARBA" id="ARBA00023163"/>
    </source>
</evidence>
<sequence length="447" mass="50096">TRRYAPRSKTGCITCRIRHVKCDEARPACNRCTSTGRKCDGYPEPSETECGKSTHRSLTVNLPALTALANQPRLGTDRENRAQEFFQVQTISQLTEVFRSELWDRYVLQLALSEPSIHYAKVALGAIHLSFSTGTPSISGEDELFALQQYNKAISRIVHPPKPLSPIVVLVACYMFSCFETIRGNHEASFRHTASGLQLISTMVHNGAEDEAIEKSLVQKFASLDLLAAVYDPGWVTYSVHYTPQTDNRGPFTSIEQAHYGLTALLQSILRFKRLEGSQYGKDVLERKDTSAEREQLLADLAQWSAAFEPFLNDMISTSAGEQTQAMQLLQIQQLAGHIHLSVTVWDEQMSYDKFLPLFQKIVSLAEVLLSPSDVSSKPDKRKIKKFLYEHGVIPSLYLAGYKCRDPVVRRKAQRLLASARRKEGVWESDVMAKVVEQIIAIEEGGG</sequence>
<evidence type="ECO:0000256" key="4">
    <source>
        <dbReference type="ARBA" id="ARBA00023125"/>
    </source>
</evidence>
<reference evidence="8 9" key="1">
    <citation type="journal article" date="2016" name="Nat. Commun.">
        <title>Ectomycorrhizal ecology is imprinted in the genome of the dominant symbiotic fungus Cenococcum geophilum.</title>
        <authorList>
            <consortium name="DOE Joint Genome Institute"/>
            <person name="Peter M."/>
            <person name="Kohler A."/>
            <person name="Ohm R.A."/>
            <person name="Kuo A."/>
            <person name="Krutzmann J."/>
            <person name="Morin E."/>
            <person name="Arend M."/>
            <person name="Barry K.W."/>
            <person name="Binder M."/>
            <person name="Choi C."/>
            <person name="Clum A."/>
            <person name="Copeland A."/>
            <person name="Grisel N."/>
            <person name="Haridas S."/>
            <person name="Kipfer T."/>
            <person name="LaButti K."/>
            <person name="Lindquist E."/>
            <person name="Lipzen A."/>
            <person name="Maire R."/>
            <person name="Meier B."/>
            <person name="Mihaltcheva S."/>
            <person name="Molinier V."/>
            <person name="Murat C."/>
            <person name="Poggeler S."/>
            <person name="Quandt C.A."/>
            <person name="Sperisen C."/>
            <person name="Tritt A."/>
            <person name="Tisserant E."/>
            <person name="Crous P.W."/>
            <person name="Henrissat B."/>
            <person name="Nehls U."/>
            <person name="Egli S."/>
            <person name="Spatafora J.W."/>
            <person name="Grigoriev I.V."/>
            <person name="Martin F.M."/>
        </authorList>
    </citation>
    <scope>NUCLEOTIDE SEQUENCE [LARGE SCALE GENOMIC DNA]</scope>
    <source>
        <strain evidence="8 9">CBS 207.34</strain>
    </source>
</reference>
<dbReference type="SUPFAM" id="SSF57701">
    <property type="entry name" value="Zn2/Cys6 DNA-binding domain"/>
    <property type="match status" value="1"/>
</dbReference>
<dbReference type="Proteomes" id="UP000250140">
    <property type="component" value="Unassembled WGS sequence"/>
</dbReference>
<keyword evidence="6" id="KW-0539">Nucleus</keyword>
<name>A0A8E2F933_9PEZI</name>
<dbReference type="Pfam" id="PF00172">
    <property type="entry name" value="Zn_clus"/>
    <property type="match status" value="1"/>
</dbReference>
<proteinExistence type="predicted"/>
<dbReference type="GO" id="GO:0003677">
    <property type="term" value="F:DNA binding"/>
    <property type="evidence" value="ECO:0007669"/>
    <property type="project" value="UniProtKB-KW"/>
</dbReference>
<evidence type="ECO:0000256" key="1">
    <source>
        <dbReference type="ARBA" id="ARBA00022723"/>
    </source>
</evidence>
<dbReference type="CDD" id="cd00067">
    <property type="entry name" value="GAL4"/>
    <property type="match status" value="1"/>
</dbReference>
<dbReference type="InterPro" id="IPR021858">
    <property type="entry name" value="Fun_TF"/>
</dbReference>
<keyword evidence="9" id="KW-1185">Reference proteome</keyword>
<dbReference type="PROSITE" id="PS50048">
    <property type="entry name" value="ZN2_CY6_FUNGAL_2"/>
    <property type="match status" value="1"/>
</dbReference>
<dbReference type="OrthoDB" id="3172332at2759"/>
<evidence type="ECO:0000256" key="2">
    <source>
        <dbReference type="ARBA" id="ARBA00022833"/>
    </source>
</evidence>
<dbReference type="EMBL" id="KV748859">
    <property type="protein sequence ID" value="OCL12578.1"/>
    <property type="molecule type" value="Genomic_DNA"/>
</dbReference>
<keyword evidence="1" id="KW-0479">Metal-binding</keyword>
<evidence type="ECO:0000256" key="3">
    <source>
        <dbReference type="ARBA" id="ARBA00023015"/>
    </source>
</evidence>
<accession>A0A8E2F933</accession>
<dbReference type="AlphaFoldDB" id="A0A8E2F933"/>
<keyword evidence="3" id="KW-0805">Transcription regulation</keyword>
<feature type="domain" description="Zn(2)-C6 fungal-type" evidence="7">
    <location>
        <begin position="11"/>
        <end position="39"/>
    </location>
</feature>
<gene>
    <name evidence="8" type="ORF">AOQ84DRAFT_269445</name>
</gene>
<dbReference type="InterPro" id="IPR036864">
    <property type="entry name" value="Zn2-C6_fun-type_DNA-bd_sf"/>
</dbReference>
<dbReference type="PROSITE" id="PS00463">
    <property type="entry name" value="ZN2_CY6_FUNGAL_1"/>
    <property type="match status" value="1"/>
</dbReference>